<dbReference type="EMBL" id="JAAAIN010001986">
    <property type="protein sequence ID" value="KAG0298559.1"/>
    <property type="molecule type" value="Genomic_DNA"/>
</dbReference>
<dbReference type="PANTHER" id="PTHR13318:SF190">
    <property type="entry name" value="PARTNER OF PAIRED, ISOFORM B"/>
    <property type="match status" value="1"/>
</dbReference>
<dbReference type="AlphaFoldDB" id="A0A9P6QSA6"/>
<dbReference type="SUPFAM" id="SSF52047">
    <property type="entry name" value="RNI-like"/>
    <property type="match status" value="1"/>
</dbReference>
<name>A0A9P6QSA6_9FUNG</name>
<dbReference type="GO" id="GO:0031146">
    <property type="term" value="P:SCF-dependent proteasomal ubiquitin-dependent protein catabolic process"/>
    <property type="evidence" value="ECO:0007669"/>
    <property type="project" value="TreeGrafter"/>
</dbReference>
<dbReference type="OrthoDB" id="27842at2759"/>
<protein>
    <submittedName>
        <fullName evidence="1">Uncharacterized protein</fullName>
    </submittedName>
</protein>
<reference evidence="1" key="1">
    <citation type="journal article" date="2020" name="Fungal Divers.">
        <title>Resolving the Mortierellaceae phylogeny through synthesis of multi-gene phylogenetics and phylogenomics.</title>
        <authorList>
            <person name="Vandepol N."/>
            <person name="Liber J."/>
            <person name="Desiro A."/>
            <person name="Na H."/>
            <person name="Kennedy M."/>
            <person name="Barry K."/>
            <person name="Grigoriev I.V."/>
            <person name="Miller A.N."/>
            <person name="O'Donnell K."/>
            <person name="Stajich J.E."/>
            <person name="Bonito G."/>
        </authorList>
    </citation>
    <scope>NUCLEOTIDE SEQUENCE</scope>
    <source>
        <strain evidence="1">NVP60</strain>
    </source>
</reference>
<organism evidence="1 2">
    <name type="scientific">Linnemannia gamsii</name>
    <dbReference type="NCBI Taxonomy" id="64522"/>
    <lineage>
        <taxon>Eukaryota</taxon>
        <taxon>Fungi</taxon>
        <taxon>Fungi incertae sedis</taxon>
        <taxon>Mucoromycota</taxon>
        <taxon>Mortierellomycotina</taxon>
        <taxon>Mortierellomycetes</taxon>
        <taxon>Mortierellales</taxon>
        <taxon>Mortierellaceae</taxon>
        <taxon>Linnemannia</taxon>
    </lineage>
</organism>
<comment type="caution">
    <text evidence="1">The sequence shown here is derived from an EMBL/GenBank/DDBJ whole genome shotgun (WGS) entry which is preliminary data.</text>
</comment>
<evidence type="ECO:0000313" key="1">
    <source>
        <dbReference type="EMBL" id="KAG0298559.1"/>
    </source>
</evidence>
<dbReference type="Gene3D" id="3.80.10.10">
    <property type="entry name" value="Ribonuclease Inhibitor"/>
    <property type="match status" value="1"/>
</dbReference>
<keyword evidence="2" id="KW-1185">Reference proteome</keyword>
<dbReference type="GO" id="GO:0019005">
    <property type="term" value="C:SCF ubiquitin ligase complex"/>
    <property type="evidence" value="ECO:0007669"/>
    <property type="project" value="TreeGrafter"/>
</dbReference>
<accession>A0A9P6QSA6</accession>
<dbReference type="InterPro" id="IPR032675">
    <property type="entry name" value="LRR_dom_sf"/>
</dbReference>
<proteinExistence type="predicted"/>
<evidence type="ECO:0000313" key="2">
    <source>
        <dbReference type="Proteomes" id="UP000823405"/>
    </source>
</evidence>
<dbReference type="Proteomes" id="UP000823405">
    <property type="component" value="Unassembled WGS sequence"/>
</dbReference>
<dbReference type="PANTHER" id="PTHR13318">
    <property type="entry name" value="PARTNER OF PAIRED, ISOFORM B-RELATED"/>
    <property type="match status" value="1"/>
</dbReference>
<gene>
    <name evidence="1" type="ORF">BGZ97_004020</name>
</gene>
<sequence length="669" mass="74392">MVLTSFIYQSPGQCRNDDEFSNKHLPFGDAFPLRLNAMFSIFPITPALEWKHEWHASGQCLEAVNTYLTRPRDLDSLMLSRVQIEPGCLAKLAKHFAGLKKLEVEFCDEIRIPEQAWRVDSGFFQYDSAGRPQFFAILPGDGPSSNAAATAAALGVVDSSEEGVEAVEVAVAALKVLTVVPPRCCILNDEMATALSAFHGLKSLILTQSDSDDSKVSHFGFFRLLAGLPCLECISLTGMDIGDDPRWGSLASMNDEGVGPIGVEYPRLKCVQLIETHLAPSVARLFYQALPSILTYDTSQVGEVTCSDMVLDTMITSGCVDGLVSVRLALDNVKSQNQGQTVISMQLLQLYNQAPSDSESDYGSADSGWGGLADYEENDPYAEVNPNKEEEEGPISWTKLTAPTLTYFLFCIPRIECLDLASVPLVDNSLLLLSICCTRLQTLRLAHCNAVTYRGVAHILALCPRLVYLHLEHLPKLDILFWGPLIPGQGWDEYAPWACAERLQHLGVVHCPLWDQHWRSPGMIALIRRRLADLKSLVVLELVGCMQHLISNLALTNPDTPCFIEPRIGLHSSGNGKGYGLPLDGSETLTAIPVPHMIYPWDYLSESMPTLWRLNWQLGKKFTLDLHKVEQFVKKQCPGLRRLRMMPVTNWEEMFYALKDKPEPVNFEH</sequence>